<dbReference type="InterPro" id="IPR005467">
    <property type="entry name" value="His_kinase_dom"/>
</dbReference>
<protein>
    <recommendedName>
        <fullName evidence="1">Histidine kinase domain-containing protein</fullName>
    </recommendedName>
</protein>
<dbReference type="EMBL" id="VSSQ01000121">
    <property type="protein sequence ID" value="MPL78968.1"/>
    <property type="molecule type" value="Genomic_DNA"/>
</dbReference>
<dbReference type="Pfam" id="PF02518">
    <property type="entry name" value="HATPase_c"/>
    <property type="match status" value="1"/>
</dbReference>
<organism evidence="2">
    <name type="scientific">bioreactor metagenome</name>
    <dbReference type="NCBI Taxonomy" id="1076179"/>
    <lineage>
        <taxon>unclassified sequences</taxon>
        <taxon>metagenomes</taxon>
        <taxon>ecological metagenomes</taxon>
    </lineage>
</organism>
<evidence type="ECO:0000259" key="1">
    <source>
        <dbReference type="PROSITE" id="PS50109"/>
    </source>
</evidence>
<name>A0A644UIY1_9ZZZZ</name>
<sequence length="185" mass="21005">MKEISLHILDLMQNSIEAGANWILLEVNEDEDGFFTFSITDNGRGMNEDMLKKIRDPFVTTRLTRNVGLGIPFVDMTTAQSGGRLIIKSKPGEGTFLKASYLRNHLDRPPLGDVVNTVKVFLVGNPGLHFVMHYKVRQAEFIFDSQSVIKRLGEHIDFSYPEIYSWLDAYLKQEIDKVREAGGLK</sequence>
<comment type="caution">
    <text evidence="2">The sequence shown here is derived from an EMBL/GenBank/DDBJ whole genome shotgun (WGS) entry which is preliminary data.</text>
</comment>
<accession>A0A644UIY1</accession>
<dbReference type="SMART" id="SM00387">
    <property type="entry name" value="HATPase_c"/>
    <property type="match status" value="1"/>
</dbReference>
<dbReference type="PROSITE" id="PS50109">
    <property type="entry name" value="HIS_KIN"/>
    <property type="match status" value="1"/>
</dbReference>
<dbReference type="InterPro" id="IPR003594">
    <property type="entry name" value="HATPase_dom"/>
</dbReference>
<gene>
    <name evidence="2" type="ORF">SDC9_24841</name>
</gene>
<feature type="domain" description="Histidine kinase" evidence="1">
    <location>
        <begin position="1"/>
        <end position="105"/>
    </location>
</feature>
<evidence type="ECO:0000313" key="2">
    <source>
        <dbReference type="EMBL" id="MPL78968.1"/>
    </source>
</evidence>
<dbReference type="AlphaFoldDB" id="A0A644UIY1"/>
<dbReference type="Gene3D" id="3.30.565.10">
    <property type="entry name" value="Histidine kinase-like ATPase, C-terminal domain"/>
    <property type="match status" value="1"/>
</dbReference>
<proteinExistence type="predicted"/>
<dbReference type="SUPFAM" id="SSF55874">
    <property type="entry name" value="ATPase domain of HSP90 chaperone/DNA topoisomerase II/histidine kinase"/>
    <property type="match status" value="1"/>
</dbReference>
<dbReference type="InterPro" id="IPR036890">
    <property type="entry name" value="HATPase_C_sf"/>
</dbReference>
<reference evidence="2" key="1">
    <citation type="submission" date="2019-08" db="EMBL/GenBank/DDBJ databases">
        <authorList>
            <person name="Kucharzyk K."/>
            <person name="Murdoch R.W."/>
            <person name="Higgins S."/>
            <person name="Loffler F."/>
        </authorList>
    </citation>
    <scope>NUCLEOTIDE SEQUENCE</scope>
</reference>